<evidence type="ECO:0000313" key="2">
    <source>
        <dbReference type="EMBL" id="PRX23656.1"/>
    </source>
</evidence>
<organism evidence="2 3">
    <name type="scientific">Actinoplanes italicus</name>
    <dbReference type="NCBI Taxonomy" id="113567"/>
    <lineage>
        <taxon>Bacteria</taxon>
        <taxon>Bacillati</taxon>
        <taxon>Actinomycetota</taxon>
        <taxon>Actinomycetes</taxon>
        <taxon>Micromonosporales</taxon>
        <taxon>Micromonosporaceae</taxon>
        <taxon>Actinoplanes</taxon>
    </lineage>
</organism>
<sequence>MSYLDAIQARINQMAEDLAKVTNACALPVTLTPIPATDTTQHTEADVDLTCTCGMRIVDIAEARRQGEQHESGTERYLHYNPTHRFYTKRDHPARPAHAHAE</sequence>
<dbReference type="AlphaFoldDB" id="A0A2T0KK13"/>
<protein>
    <submittedName>
        <fullName evidence="2">Uncharacterized protein</fullName>
    </submittedName>
</protein>
<name>A0A2T0KK13_9ACTN</name>
<comment type="caution">
    <text evidence="2">The sequence shown here is derived from an EMBL/GenBank/DDBJ whole genome shotgun (WGS) entry which is preliminary data.</text>
</comment>
<feature type="compositionally biased region" description="Basic and acidic residues" evidence="1">
    <location>
        <begin position="64"/>
        <end position="78"/>
    </location>
</feature>
<evidence type="ECO:0000313" key="3">
    <source>
        <dbReference type="Proteomes" id="UP000239415"/>
    </source>
</evidence>
<gene>
    <name evidence="2" type="ORF">CLV67_103405</name>
</gene>
<proteinExistence type="predicted"/>
<dbReference type="Proteomes" id="UP000239415">
    <property type="component" value="Unassembled WGS sequence"/>
</dbReference>
<accession>A0A2T0KK13</accession>
<dbReference type="EMBL" id="PVMZ01000003">
    <property type="protein sequence ID" value="PRX23656.1"/>
    <property type="molecule type" value="Genomic_DNA"/>
</dbReference>
<dbReference type="RefSeq" id="WP_106316824.1">
    <property type="nucleotide sequence ID" value="NZ_BOMO01000042.1"/>
</dbReference>
<evidence type="ECO:0000256" key="1">
    <source>
        <dbReference type="SAM" id="MobiDB-lite"/>
    </source>
</evidence>
<keyword evidence="3" id="KW-1185">Reference proteome</keyword>
<feature type="region of interest" description="Disordered" evidence="1">
    <location>
        <begin position="64"/>
        <end position="102"/>
    </location>
</feature>
<reference evidence="2 3" key="1">
    <citation type="submission" date="2018-03" db="EMBL/GenBank/DDBJ databases">
        <title>Genomic Encyclopedia of Archaeal and Bacterial Type Strains, Phase II (KMG-II): from individual species to whole genera.</title>
        <authorList>
            <person name="Goeker M."/>
        </authorList>
    </citation>
    <scope>NUCLEOTIDE SEQUENCE [LARGE SCALE GENOMIC DNA]</scope>
    <source>
        <strain evidence="2 3">DSM 43146</strain>
    </source>
</reference>
<feature type="compositionally biased region" description="Basic and acidic residues" evidence="1">
    <location>
        <begin position="88"/>
        <end position="102"/>
    </location>
</feature>